<evidence type="ECO:0000313" key="3">
    <source>
        <dbReference type="Proteomes" id="UP000717634"/>
    </source>
</evidence>
<evidence type="ECO:0000313" key="2">
    <source>
        <dbReference type="EMBL" id="NKI88514.1"/>
    </source>
</evidence>
<dbReference type="RefSeq" id="WP_168672141.1">
    <property type="nucleotide sequence ID" value="NZ_JAAVTK010000002.1"/>
</dbReference>
<dbReference type="InterPro" id="IPR011008">
    <property type="entry name" value="Dimeric_a/b-barrel"/>
</dbReference>
<reference evidence="2 3" key="1">
    <citation type="submission" date="2020-03" db="EMBL/GenBank/DDBJ databases">
        <title>Genomic Encyclopedia of Type Strains, Phase IV (KMG-V): Genome sequencing to study the core and pangenomes of soil and plant-associated prokaryotes.</title>
        <authorList>
            <person name="Whitman W."/>
        </authorList>
    </citation>
    <scope>NUCLEOTIDE SEQUENCE [LARGE SCALE GENOMIC DNA]</scope>
    <source>
        <strain evidence="2 3">1B</strain>
    </source>
</reference>
<dbReference type="InterPro" id="IPR007138">
    <property type="entry name" value="ABM_dom"/>
</dbReference>
<name>A0ABX1HF38_9BACT</name>
<keyword evidence="3" id="KW-1185">Reference proteome</keyword>
<dbReference type="Proteomes" id="UP000717634">
    <property type="component" value="Unassembled WGS sequence"/>
</dbReference>
<dbReference type="EMBL" id="JAAVTK010000002">
    <property type="protein sequence ID" value="NKI88514.1"/>
    <property type="molecule type" value="Genomic_DNA"/>
</dbReference>
<dbReference type="SUPFAM" id="SSF54909">
    <property type="entry name" value="Dimeric alpha+beta barrel"/>
    <property type="match status" value="1"/>
</dbReference>
<comment type="caution">
    <text evidence="2">The sequence shown here is derived from an EMBL/GenBank/DDBJ whole genome shotgun (WGS) entry which is preliminary data.</text>
</comment>
<organism evidence="2 3">
    <name type="scientific">Hymenobacter artigasi</name>
    <dbReference type="NCBI Taxonomy" id="2719616"/>
    <lineage>
        <taxon>Bacteria</taxon>
        <taxon>Pseudomonadati</taxon>
        <taxon>Bacteroidota</taxon>
        <taxon>Cytophagia</taxon>
        <taxon>Cytophagales</taxon>
        <taxon>Hymenobacteraceae</taxon>
        <taxon>Hymenobacter</taxon>
    </lineage>
</organism>
<dbReference type="PANTHER" id="PTHR33336">
    <property type="entry name" value="QUINOL MONOOXYGENASE YGIN-RELATED"/>
    <property type="match status" value="1"/>
</dbReference>
<dbReference type="Pfam" id="PF03992">
    <property type="entry name" value="ABM"/>
    <property type="match status" value="1"/>
</dbReference>
<feature type="domain" description="ABM" evidence="1">
    <location>
        <begin position="8"/>
        <end position="98"/>
    </location>
</feature>
<dbReference type="InterPro" id="IPR050744">
    <property type="entry name" value="AI-2_Isomerase_LsrG"/>
</dbReference>
<dbReference type="PANTHER" id="PTHR33336:SF3">
    <property type="entry name" value="ABM DOMAIN-CONTAINING PROTEIN"/>
    <property type="match status" value="1"/>
</dbReference>
<keyword evidence="2" id="KW-0560">Oxidoreductase</keyword>
<protein>
    <submittedName>
        <fullName evidence="2">Quinol monooxygenase YgiN</fullName>
    </submittedName>
</protein>
<dbReference type="Gene3D" id="3.30.70.100">
    <property type="match status" value="1"/>
</dbReference>
<keyword evidence="2" id="KW-0503">Monooxygenase</keyword>
<accession>A0ABX1HF38</accession>
<sequence>MSSNKSIICVAAHFQAQTGQEETVRQLLLQAAAAVRADEPGNLIYTAHQDPKEPTKFFIYEQYADQTALEAHRDSAHYQELVVKQIGPLLAERAVTFYQLLD</sequence>
<dbReference type="GO" id="GO:0004497">
    <property type="term" value="F:monooxygenase activity"/>
    <property type="evidence" value="ECO:0007669"/>
    <property type="project" value="UniProtKB-KW"/>
</dbReference>
<gene>
    <name evidence="2" type="ORF">HBN54_001101</name>
</gene>
<evidence type="ECO:0000259" key="1">
    <source>
        <dbReference type="PROSITE" id="PS51725"/>
    </source>
</evidence>
<dbReference type="PROSITE" id="PS51725">
    <property type="entry name" value="ABM"/>
    <property type="match status" value="1"/>
</dbReference>
<proteinExistence type="predicted"/>